<keyword evidence="3" id="KW-1185">Reference proteome</keyword>
<accession>M2YYG5</accession>
<name>M2YYG5_9PSEU</name>
<evidence type="ECO:0000313" key="2">
    <source>
        <dbReference type="EMBL" id="EME59982.1"/>
    </source>
</evidence>
<keyword evidence="1" id="KW-0812">Transmembrane</keyword>
<dbReference type="EMBL" id="AOHO01000048">
    <property type="protein sequence ID" value="EME59982.1"/>
    <property type="molecule type" value="Genomic_DNA"/>
</dbReference>
<dbReference type="Proteomes" id="UP000054226">
    <property type="component" value="Unassembled WGS sequence"/>
</dbReference>
<proteinExistence type="predicted"/>
<comment type="caution">
    <text evidence="2">The sequence shown here is derived from an EMBL/GenBank/DDBJ whole genome shotgun (WGS) entry which is preliminary data.</text>
</comment>
<protein>
    <submittedName>
        <fullName evidence="2">Uncharacterized protein</fullName>
    </submittedName>
</protein>
<sequence length="61" mass="6156">MLEPPEGIPAKNMPVLTPLLDRNTVTAGTMAIATGLLAVLGVVIAVSGDTGSPRPWPSSSS</sequence>
<dbReference type="PATRIC" id="fig|1284240.4.peg.2689"/>
<evidence type="ECO:0000256" key="1">
    <source>
        <dbReference type="SAM" id="Phobius"/>
    </source>
</evidence>
<dbReference type="AlphaFoldDB" id="M2YYG5"/>
<feature type="transmembrane region" description="Helical" evidence="1">
    <location>
        <begin position="25"/>
        <end position="46"/>
    </location>
</feature>
<keyword evidence="1" id="KW-0472">Membrane</keyword>
<gene>
    <name evidence="2" type="ORF">H074_13182</name>
</gene>
<keyword evidence="1" id="KW-1133">Transmembrane helix</keyword>
<evidence type="ECO:0000313" key="3">
    <source>
        <dbReference type="Proteomes" id="UP000054226"/>
    </source>
</evidence>
<organism evidence="2 3">
    <name type="scientific">Amycolatopsis decaplanina DSM 44594</name>
    <dbReference type="NCBI Taxonomy" id="1284240"/>
    <lineage>
        <taxon>Bacteria</taxon>
        <taxon>Bacillati</taxon>
        <taxon>Actinomycetota</taxon>
        <taxon>Actinomycetes</taxon>
        <taxon>Pseudonocardiales</taxon>
        <taxon>Pseudonocardiaceae</taxon>
        <taxon>Amycolatopsis</taxon>
    </lineage>
</organism>
<reference evidence="2 3" key="1">
    <citation type="journal article" date="2013" name="Genome Announc.">
        <title>Draft Genome Sequence of Amycolatopsis decaplanina Strain DSM 44594T.</title>
        <authorList>
            <person name="Kaur N."/>
            <person name="Kumar S."/>
            <person name="Bala M."/>
            <person name="Raghava G.P."/>
            <person name="Mayilraj S."/>
        </authorList>
    </citation>
    <scope>NUCLEOTIDE SEQUENCE [LARGE SCALE GENOMIC DNA]</scope>
    <source>
        <strain evidence="2 3">DSM 44594</strain>
    </source>
</reference>